<dbReference type="Pfam" id="PF03106">
    <property type="entry name" value="WRKY"/>
    <property type="match status" value="2"/>
</dbReference>
<keyword evidence="2" id="KW-0677">Repeat</keyword>
<dbReference type="OrthoDB" id="783645at2759"/>
<evidence type="ECO:0000256" key="6">
    <source>
        <dbReference type="ARBA" id="ARBA00023242"/>
    </source>
</evidence>
<keyword evidence="6" id="KW-0539">Nucleus</keyword>
<dbReference type="EMBL" id="CACSLK010027829">
    <property type="protein sequence ID" value="CAA0830480.1"/>
    <property type="molecule type" value="Genomic_DNA"/>
</dbReference>
<dbReference type="PANTHER" id="PTHR31221:SF90">
    <property type="entry name" value="WRKY TRANSCRIPTION FACTOR 44"/>
    <property type="match status" value="1"/>
</dbReference>
<dbReference type="AlphaFoldDB" id="A0A9N7NAN2"/>
<sequence length="433" mass="48413">MMEIKENDKIVIAKPVATRPRFSNFNKLPFSEVIPGADNPSSPAALAEPPVTVVRPRTVRSRPTCNSSLAEAEPFGSAVASDPSKEVPKSKCGENVVYKPIAKLVSKKTVALLANLGESGIIPTRATVDVYTQFQPPQNAKHQNNQTPSLDLPLQPEQNANAILQQNPESETKFLAKSNTNRFSQDGHNWRKYGQKQVKGSEYPRSYYKCTHPNCPVKKKVEKTPDGRISEVVYKGDHNHSSNPRDEVEINPSSFPNESLGQPMNFPVINNDDPFEDTTCNNNNNSSVGTSNSSMGVSVSVDECESLEAECREVVKSKRMRRVNDIMKDSCMNEGGNSSEPTTFVRNINSECETIRDGFRWRKYGQKVVKGNMYPRSYYRCTIPKCNVKKYVERITDEPANFITTYEGRHNHAMSTEAANPETSRARTKNKKL</sequence>
<evidence type="ECO:0000313" key="9">
    <source>
        <dbReference type="EMBL" id="CAA0830480.1"/>
    </source>
</evidence>
<dbReference type="PANTHER" id="PTHR31221">
    <property type="entry name" value="WRKY TRANSCRIPTION FACTOR PROTEIN 1-RELATED"/>
    <property type="match status" value="1"/>
</dbReference>
<reference evidence="9" key="1">
    <citation type="submission" date="2019-12" db="EMBL/GenBank/DDBJ databases">
        <authorList>
            <person name="Scholes J."/>
        </authorList>
    </citation>
    <scope>NUCLEOTIDE SEQUENCE</scope>
</reference>
<keyword evidence="4" id="KW-0238">DNA-binding</keyword>
<dbReference type="PROSITE" id="PS50811">
    <property type="entry name" value="WRKY"/>
    <property type="match status" value="2"/>
</dbReference>
<dbReference type="SMART" id="SM00774">
    <property type="entry name" value="WRKY"/>
    <property type="match status" value="2"/>
</dbReference>
<dbReference type="GO" id="GO:0005634">
    <property type="term" value="C:nucleus"/>
    <property type="evidence" value="ECO:0007669"/>
    <property type="project" value="UniProtKB-SubCell"/>
</dbReference>
<dbReference type="FunFam" id="2.20.25.80:FF:000006">
    <property type="entry name" value="WRKY transcription factor"/>
    <property type="match status" value="2"/>
</dbReference>
<evidence type="ECO:0000256" key="4">
    <source>
        <dbReference type="ARBA" id="ARBA00023125"/>
    </source>
</evidence>
<dbReference type="SUPFAM" id="SSF118290">
    <property type="entry name" value="WRKY DNA-binding domain"/>
    <property type="match status" value="2"/>
</dbReference>
<proteinExistence type="predicted"/>
<feature type="domain" description="WRKY" evidence="8">
    <location>
        <begin position="350"/>
        <end position="415"/>
    </location>
</feature>
<organism evidence="9 10">
    <name type="scientific">Striga hermonthica</name>
    <name type="common">Purple witchweed</name>
    <name type="synonym">Buchnera hermonthica</name>
    <dbReference type="NCBI Taxonomy" id="68872"/>
    <lineage>
        <taxon>Eukaryota</taxon>
        <taxon>Viridiplantae</taxon>
        <taxon>Streptophyta</taxon>
        <taxon>Embryophyta</taxon>
        <taxon>Tracheophyta</taxon>
        <taxon>Spermatophyta</taxon>
        <taxon>Magnoliopsida</taxon>
        <taxon>eudicotyledons</taxon>
        <taxon>Gunneridae</taxon>
        <taxon>Pentapetalae</taxon>
        <taxon>asterids</taxon>
        <taxon>lamiids</taxon>
        <taxon>Lamiales</taxon>
        <taxon>Orobanchaceae</taxon>
        <taxon>Buchnereae</taxon>
        <taxon>Striga</taxon>
    </lineage>
</organism>
<feature type="region of interest" description="Disordered" evidence="7">
    <location>
        <begin position="413"/>
        <end position="433"/>
    </location>
</feature>
<protein>
    <submittedName>
        <fullName evidence="9">WRKY transcription factor 44</fullName>
    </submittedName>
</protein>
<comment type="subcellular location">
    <subcellularLocation>
        <location evidence="1">Nucleus</location>
    </subcellularLocation>
</comment>
<keyword evidence="3" id="KW-0805">Transcription regulation</keyword>
<evidence type="ECO:0000256" key="5">
    <source>
        <dbReference type="ARBA" id="ARBA00023163"/>
    </source>
</evidence>
<keyword evidence="5" id="KW-0804">Transcription</keyword>
<dbReference type="Proteomes" id="UP001153555">
    <property type="component" value="Unassembled WGS sequence"/>
</dbReference>
<dbReference type="GO" id="GO:0043565">
    <property type="term" value="F:sequence-specific DNA binding"/>
    <property type="evidence" value="ECO:0007669"/>
    <property type="project" value="InterPro"/>
</dbReference>
<evidence type="ECO:0000256" key="2">
    <source>
        <dbReference type="ARBA" id="ARBA00022737"/>
    </source>
</evidence>
<feature type="compositionally biased region" description="Polar residues" evidence="7">
    <location>
        <begin position="413"/>
        <end position="423"/>
    </location>
</feature>
<dbReference type="InterPro" id="IPR003657">
    <property type="entry name" value="WRKY_dom"/>
</dbReference>
<evidence type="ECO:0000313" key="10">
    <source>
        <dbReference type="Proteomes" id="UP001153555"/>
    </source>
</evidence>
<dbReference type="GO" id="GO:0003700">
    <property type="term" value="F:DNA-binding transcription factor activity"/>
    <property type="evidence" value="ECO:0007669"/>
    <property type="project" value="InterPro"/>
</dbReference>
<accession>A0A9N7NAN2</accession>
<evidence type="ECO:0000259" key="8">
    <source>
        <dbReference type="PROSITE" id="PS50811"/>
    </source>
</evidence>
<evidence type="ECO:0000256" key="1">
    <source>
        <dbReference type="ARBA" id="ARBA00004123"/>
    </source>
</evidence>
<keyword evidence="10" id="KW-1185">Reference proteome</keyword>
<dbReference type="InterPro" id="IPR044810">
    <property type="entry name" value="WRKY_plant"/>
</dbReference>
<name>A0A9N7NAN2_STRHE</name>
<evidence type="ECO:0000256" key="3">
    <source>
        <dbReference type="ARBA" id="ARBA00023015"/>
    </source>
</evidence>
<comment type="caution">
    <text evidence="9">The sequence shown here is derived from an EMBL/GenBank/DDBJ whole genome shotgun (WGS) entry which is preliminary data.</text>
</comment>
<evidence type="ECO:0000256" key="7">
    <source>
        <dbReference type="SAM" id="MobiDB-lite"/>
    </source>
</evidence>
<dbReference type="InterPro" id="IPR036576">
    <property type="entry name" value="WRKY_dom_sf"/>
</dbReference>
<gene>
    <name evidence="9" type="ORF">SHERM_25901</name>
</gene>
<feature type="domain" description="WRKY" evidence="8">
    <location>
        <begin position="179"/>
        <end position="243"/>
    </location>
</feature>
<dbReference type="Gene3D" id="2.20.25.80">
    <property type="entry name" value="WRKY domain"/>
    <property type="match status" value="2"/>
</dbReference>